<dbReference type="RefSeq" id="WP_245095221.1">
    <property type="nucleotide sequence ID" value="NZ_CP095053.1"/>
</dbReference>
<gene>
    <name evidence="1" type="ORF">MUN82_04075</name>
</gene>
<reference evidence="1 2" key="1">
    <citation type="submission" date="2022-04" db="EMBL/GenBank/DDBJ databases">
        <title>Hymenobacter sp. isolated from the air.</title>
        <authorList>
            <person name="Won M."/>
            <person name="Lee C.-M."/>
            <person name="Woen H.-Y."/>
            <person name="Kwon S.-W."/>
        </authorList>
    </citation>
    <scope>NUCLEOTIDE SEQUENCE [LARGE SCALE GENOMIC DNA]</scope>
    <source>
        <strain evidence="2">5413 J-13</strain>
    </source>
</reference>
<dbReference type="Proteomes" id="UP000829925">
    <property type="component" value="Chromosome"/>
</dbReference>
<proteinExistence type="predicted"/>
<sequence length="79" mass="9647">MKHILQKVQGETNRQEKERFKEALAEVVPHMDHFFSRMTKRKFPNRTLLHIQHVKQRAVIDWDVLAYWFEEFMPQPVEA</sequence>
<dbReference type="EMBL" id="CP095053">
    <property type="protein sequence ID" value="UOR06277.1"/>
    <property type="molecule type" value="Genomic_DNA"/>
</dbReference>
<organism evidence="1 2">
    <name type="scientific">Hymenobacter aerilatus</name>
    <dbReference type="NCBI Taxonomy" id="2932251"/>
    <lineage>
        <taxon>Bacteria</taxon>
        <taxon>Pseudomonadati</taxon>
        <taxon>Bacteroidota</taxon>
        <taxon>Cytophagia</taxon>
        <taxon>Cytophagales</taxon>
        <taxon>Hymenobacteraceae</taxon>
        <taxon>Hymenobacter</taxon>
    </lineage>
</organism>
<protein>
    <submittedName>
        <fullName evidence="1">Uncharacterized protein</fullName>
    </submittedName>
</protein>
<dbReference type="AlphaFoldDB" id="A0A8T9SX15"/>
<dbReference type="KEGG" id="haei:MUN82_04075"/>
<evidence type="ECO:0000313" key="2">
    <source>
        <dbReference type="Proteomes" id="UP000829925"/>
    </source>
</evidence>
<keyword evidence="2" id="KW-1185">Reference proteome</keyword>
<accession>A0A8T9SX15</accession>
<evidence type="ECO:0000313" key="1">
    <source>
        <dbReference type="EMBL" id="UOR06277.1"/>
    </source>
</evidence>
<name>A0A8T9SX15_9BACT</name>